<evidence type="ECO:0000256" key="1">
    <source>
        <dbReference type="SAM" id="MobiDB-lite"/>
    </source>
</evidence>
<reference evidence="2" key="1">
    <citation type="submission" date="2020-05" db="EMBL/GenBank/DDBJ databases">
        <authorList>
            <person name="Chiriac C."/>
            <person name="Salcher M."/>
            <person name="Ghai R."/>
            <person name="Kavagutti S V."/>
        </authorList>
    </citation>
    <scope>NUCLEOTIDE SEQUENCE</scope>
</reference>
<evidence type="ECO:0000313" key="2">
    <source>
        <dbReference type="EMBL" id="CAB4826723.1"/>
    </source>
</evidence>
<feature type="compositionally biased region" description="Basic and acidic residues" evidence="1">
    <location>
        <begin position="24"/>
        <end position="33"/>
    </location>
</feature>
<organism evidence="2">
    <name type="scientific">freshwater metagenome</name>
    <dbReference type="NCBI Taxonomy" id="449393"/>
    <lineage>
        <taxon>unclassified sequences</taxon>
        <taxon>metagenomes</taxon>
        <taxon>ecological metagenomes</taxon>
    </lineage>
</organism>
<feature type="region of interest" description="Disordered" evidence="1">
    <location>
        <begin position="1"/>
        <end position="78"/>
    </location>
</feature>
<accession>A0A6J7A1L0</accession>
<proteinExistence type="predicted"/>
<name>A0A6J7A1L0_9ZZZZ</name>
<gene>
    <name evidence="2" type="ORF">UFOPK3204_00553</name>
</gene>
<dbReference type="AlphaFoldDB" id="A0A6J7A1L0"/>
<feature type="compositionally biased region" description="Acidic residues" evidence="1">
    <location>
        <begin position="46"/>
        <end position="78"/>
    </location>
</feature>
<protein>
    <submittedName>
        <fullName evidence="2">Unannotated protein</fullName>
    </submittedName>
</protein>
<dbReference type="EMBL" id="CAFABK010000016">
    <property type="protein sequence ID" value="CAB4826723.1"/>
    <property type="molecule type" value="Genomic_DNA"/>
</dbReference>
<sequence>MARSHKRTQNQQPWRLQKPLADLAARDSNEGDTRLLVTDLPGNDEPGNDEPGNDEPGNDEPGNDEPGNDEPGNDEPVE</sequence>